<dbReference type="EMBL" id="JAAIUW010000008">
    <property type="protein sequence ID" value="KAF7821478.1"/>
    <property type="molecule type" value="Genomic_DNA"/>
</dbReference>
<evidence type="ECO:0000313" key="2">
    <source>
        <dbReference type="Proteomes" id="UP000634136"/>
    </source>
</evidence>
<dbReference type="Proteomes" id="UP000634136">
    <property type="component" value="Unassembled WGS sequence"/>
</dbReference>
<keyword evidence="2" id="KW-1185">Reference proteome</keyword>
<comment type="caution">
    <text evidence="1">The sequence shown here is derived from an EMBL/GenBank/DDBJ whole genome shotgun (WGS) entry which is preliminary data.</text>
</comment>
<protein>
    <submittedName>
        <fullName evidence="1">Uncharacterized protein</fullName>
    </submittedName>
</protein>
<proteinExistence type="predicted"/>
<reference evidence="1" key="1">
    <citation type="submission" date="2020-09" db="EMBL/GenBank/DDBJ databases">
        <title>Genome-Enabled Discovery of Anthraquinone Biosynthesis in Senna tora.</title>
        <authorList>
            <person name="Kang S.-H."/>
            <person name="Pandey R.P."/>
            <person name="Lee C.-M."/>
            <person name="Sim J.-S."/>
            <person name="Jeong J.-T."/>
            <person name="Choi B.-S."/>
            <person name="Jung M."/>
            <person name="Ginzburg D."/>
            <person name="Zhao K."/>
            <person name="Won S.Y."/>
            <person name="Oh T.-J."/>
            <person name="Yu Y."/>
            <person name="Kim N.-H."/>
            <person name="Lee O.R."/>
            <person name="Lee T.-H."/>
            <person name="Bashyal P."/>
            <person name="Kim T.-S."/>
            <person name="Lee W.-H."/>
            <person name="Kawkins C."/>
            <person name="Kim C.-K."/>
            <person name="Kim J.S."/>
            <person name="Ahn B.O."/>
            <person name="Rhee S.Y."/>
            <person name="Sohng J.K."/>
        </authorList>
    </citation>
    <scope>NUCLEOTIDE SEQUENCE</scope>
    <source>
        <tissue evidence="1">Leaf</tissue>
    </source>
</reference>
<dbReference type="AlphaFoldDB" id="A0A834WHW9"/>
<gene>
    <name evidence="1" type="ORF">G2W53_026933</name>
</gene>
<name>A0A834WHW9_9FABA</name>
<organism evidence="1 2">
    <name type="scientific">Senna tora</name>
    <dbReference type="NCBI Taxonomy" id="362788"/>
    <lineage>
        <taxon>Eukaryota</taxon>
        <taxon>Viridiplantae</taxon>
        <taxon>Streptophyta</taxon>
        <taxon>Embryophyta</taxon>
        <taxon>Tracheophyta</taxon>
        <taxon>Spermatophyta</taxon>
        <taxon>Magnoliopsida</taxon>
        <taxon>eudicotyledons</taxon>
        <taxon>Gunneridae</taxon>
        <taxon>Pentapetalae</taxon>
        <taxon>rosids</taxon>
        <taxon>fabids</taxon>
        <taxon>Fabales</taxon>
        <taxon>Fabaceae</taxon>
        <taxon>Caesalpinioideae</taxon>
        <taxon>Cassia clade</taxon>
        <taxon>Senna</taxon>
    </lineage>
</organism>
<accession>A0A834WHW9</accession>
<evidence type="ECO:0000313" key="1">
    <source>
        <dbReference type="EMBL" id="KAF7821478.1"/>
    </source>
</evidence>
<sequence>MMRQNFLNIALRQDASLSERAKPSDRLVCQSDFLWETVLHTVSLVPCATWQTVGFDGEGVSPSPSLLHQTPDISFLRRPTSSSFLWPWPDMLVPCQTSHAIPWQT</sequence>